<dbReference type="PANTHER" id="PTHR10963">
    <property type="entry name" value="GLYCOSYL HYDROLASE-RELATED"/>
    <property type="match status" value="1"/>
</dbReference>
<reference evidence="4" key="1">
    <citation type="submission" date="2020-10" db="EMBL/GenBank/DDBJ databases">
        <authorList>
            <person name="Gilroy R."/>
        </authorList>
    </citation>
    <scope>NUCLEOTIDE SEQUENCE</scope>
    <source>
        <strain evidence="4">2478</strain>
    </source>
</reference>
<gene>
    <name evidence="4" type="ORF">IAB80_02410</name>
</gene>
<dbReference type="AlphaFoldDB" id="A0A9D9NL47"/>
<dbReference type="PROSITE" id="PS51762">
    <property type="entry name" value="GH16_2"/>
    <property type="match status" value="1"/>
</dbReference>
<comment type="similarity">
    <text evidence="1">Belongs to the glycosyl hydrolase 16 family.</text>
</comment>
<evidence type="ECO:0000256" key="2">
    <source>
        <dbReference type="SAM" id="MobiDB-lite"/>
    </source>
</evidence>
<dbReference type="SUPFAM" id="SSF49899">
    <property type="entry name" value="Concanavalin A-like lectins/glucanases"/>
    <property type="match status" value="1"/>
</dbReference>
<dbReference type="InterPro" id="IPR032511">
    <property type="entry name" value="DUF4971"/>
</dbReference>
<feature type="domain" description="GH16" evidence="3">
    <location>
        <begin position="109"/>
        <end position="360"/>
    </location>
</feature>
<dbReference type="EMBL" id="JADILZ010000024">
    <property type="protein sequence ID" value="MBO8477739.1"/>
    <property type="molecule type" value="Genomic_DNA"/>
</dbReference>
<dbReference type="GO" id="GO:0004553">
    <property type="term" value="F:hydrolase activity, hydrolyzing O-glycosyl compounds"/>
    <property type="evidence" value="ECO:0007669"/>
    <property type="project" value="InterPro"/>
</dbReference>
<sequence length="360" mass="40102">MSFASCNGTEQEETSPEYPLQSFSLSIGSTNYNGNINQEDRTVTIGVIRYGSEVEGVDYTLCDGATISPDPESFVGAWPQTQDFTVTSGSEKSVYTVTLTAYIGEEPEPEDPGSDLPPAGEVIFFDGFDQDSVLPDENSWVLCTQDGGSAWSKYMSGSYDQAFIEDGCLVLQSEKVDGEYRAGGVQTMGKVWFKHARVEVCARFKTAQGAWPAIWLMPENERQPEIYQGWPNGGEVDIMEQISNETVVYQTVHTHYTYDLGIKDPVTTATPSYNVGEFNTYAVDMTPEELIFYVNGQEQLRYPNLHLENEAEMKQWPFDGDFYLILNVALGGEGTWPGAIEDSELPARMEVDWVRVSELL</sequence>
<evidence type="ECO:0000313" key="5">
    <source>
        <dbReference type="Proteomes" id="UP000823771"/>
    </source>
</evidence>
<evidence type="ECO:0000313" key="4">
    <source>
        <dbReference type="EMBL" id="MBO8477739.1"/>
    </source>
</evidence>
<dbReference type="CDD" id="cd08023">
    <property type="entry name" value="GH16_laminarinase_like"/>
    <property type="match status" value="1"/>
</dbReference>
<dbReference type="Pfam" id="PF16341">
    <property type="entry name" value="DUF4971"/>
    <property type="match status" value="1"/>
</dbReference>
<dbReference type="Proteomes" id="UP000823771">
    <property type="component" value="Unassembled WGS sequence"/>
</dbReference>
<protein>
    <submittedName>
        <fullName evidence="4">DUF4971 domain-containing protein</fullName>
    </submittedName>
</protein>
<evidence type="ECO:0000259" key="3">
    <source>
        <dbReference type="PROSITE" id="PS51762"/>
    </source>
</evidence>
<dbReference type="InterPro" id="IPR050546">
    <property type="entry name" value="Glycosyl_Hydrlase_16"/>
</dbReference>
<reference evidence="4" key="2">
    <citation type="journal article" date="2021" name="PeerJ">
        <title>Extensive microbial diversity within the chicken gut microbiome revealed by metagenomics and culture.</title>
        <authorList>
            <person name="Gilroy R."/>
            <person name="Ravi A."/>
            <person name="Getino M."/>
            <person name="Pursley I."/>
            <person name="Horton D.L."/>
            <person name="Alikhan N.F."/>
            <person name="Baker D."/>
            <person name="Gharbi K."/>
            <person name="Hall N."/>
            <person name="Watson M."/>
            <person name="Adriaenssens E.M."/>
            <person name="Foster-Nyarko E."/>
            <person name="Jarju S."/>
            <person name="Secka A."/>
            <person name="Antonio M."/>
            <person name="Oren A."/>
            <person name="Chaudhuri R.R."/>
            <person name="La Ragione R."/>
            <person name="Hildebrand F."/>
            <person name="Pallen M.J."/>
        </authorList>
    </citation>
    <scope>NUCLEOTIDE SEQUENCE</scope>
    <source>
        <strain evidence="4">2478</strain>
    </source>
</reference>
<dbReference type="InterPro" id="IPR000757">
    <property type="entry name" value="Beta-glucanase-like"/>
</dbReference>
<accession>A0A9D9NL47</accession>
<dbReference type="PANTHER" id="PTHR10963:SF55">
    <property type="entry name" value="GLYCOSIDE HYDROLASE FAMILY 16 PROTEIN"/>
    <property type="match status" value="1"/>
</dbReference>
<dbReference type="InterPro" id="IPR013320">
    <property type="entry name" value="ConA-like_dom_sf"/>
</dbReference>
<name>A0A9D9NL47_9BACT</name>
<proteinExistence type="inferred from homology"/>
<dbReference type="Pfam" id="PF00722">
    <property type="entry name" value="Glyco_hydro_16"/>
    <property type="match status" value="1"/>
</dbReference>
<dbReference type="Gene3D" id="2.60.120.200">
    <property type="match status" value="1"/>
</dbReference>
<evidence type="ECO:0000256" key="1">
    <source>
        <dbReference type="ARBA" id="ARBA00006865"/>
    </source>
</evidence>
<organism evidence="4 5">
    <name type="scientific">Candidatus Cryptobacteroides excrementipullorum</name>
    <dbReference type="NCBI Taxonomy" id="2840761"/>
    <lineage>
        <taxon>Bacteria</taxon>
        <taxon>Pseudomonadati</taxon>
        <taxon>Bacteroidota</taxon>
        <taxon>Bacteroidia</taxon>
        <taxon>Bacteroidales</taxon>
        <taxon>Candidatus Cryptobacteroides</taxon>
    </lineage>
</organism>
<feature type="region of interest" description="Disordered" evidence="2">
    <location>
        <begin position="1"/>
        <end position="22"/>
    </location>
</feature>
<dbReference type="GO" id="GO:0005975">
    <property type="term" value="P:carbohydrate metabolic process"/>
    <property type="evidence" value="ECO:0007669"/>
    <property type="project" value="InterPro"/>
</dbReference>
<comment type="caution">
    <text evidence="4">The sequence shown here is derived from an EMBL/GenBank/DDBJ whole genome shotgun (WGS) entry which is preliminary data.</text>
</comment>